<reference evidence="3 4" key="1">
    <citation type="submission" date="2024-06" db="EMBL/GenBank/DDBJ databases">
        <title>Sorghum-associated microbial communities from plants grown in Nebraska, USA.</title>
        <authorList>
            <person name="Schachtman D."/>
        </authorList>
    </citation>
    <scope>NUCLEOTIDE SEQUENCE [LARGE SCALE GENOMIC DNA]</scope>
    <source>
        <strain evidence="3 4">3207</strain>
    </source>
</reference>
<name>A0ABV2R5G7_9HYPH</name>
<evidence type="ECO:0000256" key="2">
    <source>
        <dbReference type="SAM" id="SignalP"/>
    </source>
</evidence>
<dbReference type="Proteomes" id="UP001549321">
    <property type="component" value="Unassembled WGS sequence"/>
</dbReference>
<protein>
    <submittedName>
        <fullName evidence="3">Uncharacterized protein</fullName>
    </submittedName>
</protein>
<sequence>MPSIKAFSPASLALLAALAVSGTPPAFAAPLSSATHIQLTERPEACRLGEFRLMDIGCQKMEPQLPILEGQPDARRHPYYFQGDGKDRLRGPLYGEARP</sequence>
<comment type="caution">
    <text evidence="3">The sequence shown here is derived from an EMBL/GenBank/DDBJ whole genome shotgun (WGS) entry which is preliminary data.</text>
</comment>
<organism evidence="3 4">
    <name type="scientific">Kaistia defluvii</name>
    <dbReference type="NCBI Taxonomy" id="410841"/>
    <lineage>
        <taxon>Bacteria</taxon>
        <taxon>Pseudomonadati</taxon>
        <taxon>Pseudomonadota</taxon>
        <taxon>Alphaproteobacteria</taxon>
        <taxon>Hyphomicrobiales</taxon>
        <taxon>Kaistiaceae</taxon>
        <taxon>Kaistia</taxon>
    </lineage>
</organism>
<feature type="signal peptide" evidence="2">
    <location>
        <begin position="1"/>
        <end position="28"/>
    </location>
</feature>
<keyword evidence="4" id="KW-1185">Reference proteome</keyword>
<dbReference type="RefSeq" id="WP_354554174.1">
    <property type="nucleotide sequence ID" value="NZ_JBEPSM010000004.1"/>
</dbReference>
<evidence type="ECO:0000313" key="4">
    <source>
        <dbReference type="Proteomes" id="UP001549321"/>
    </source>
</evidence>
<evidence type="ECO:0000256" key="1">
    <source>
        <dbReference type="SAM" id="MobiDB-lite"/>
    </source>
</evidence>
<gene>
    <name evidence="3" type="ORF">ABIE08_004489</name>
</gene>
<evidence type="ECO:0000313" key="3">
    <source>
        <dbReference type="EMBL" id="MET4636531.1"/>
    </source>
</evidence>
<keyword evidence="2" id="KW-0732">Signal</keyword>
<dbReference type="EMBL" id="JBEPSM010000004">
    <property type="protein sequence ID" value="MET4636531.1"/>
    <property type="molecule type" value="Genomic_DNA"/>
</dbReference>
<feature type="region of interest" description="Disordered" evidence="1">
    <location>
        <begin position="70"/>
        <end position="99"/>
    </location>
</feature>
<accession>A0ABV2R5G7</accession>
<proteinExistence type="predicted"/>
<feature type="chain" id="PRO_5045574109" evidence="2">
    <location>
        <begin position="29"/>
        <end position="99"/>
    </location>
</feature>